<dbReference type="InterPro" id="IPR012337">
    <property type="entry name" value="RNaseH-like_sf"/>
</dbReference>
<dbReference type="AlphaFoldDB" id="A0A3L8D709"/>
<evidence type="ECO:0000313" key="5">
    <source>
        <dbReference type="EMBL" id="RLU16059.1"/>
    </source>
</evidence>
<dbReference type="SUPFAM" id="SSF53098">
    <property type="entry name" value="Ribonuclease H-like"/>
    <property type="match status" value="1"/>
</dbReference>
<evidence type="ECO:0000256" key="1">
    <source>
        <dbReference type="ARBA" id="ARBA00022722"/>
    </source>
</evidence>
<dbReference type="PANTHER" id="PTHR23044:SF61">
    <property type="entry name" value="3'-5' EXORIBONUCLEASE 1-RELATED"/>
    <property type="match status" value="1"/>
</dbReference>
<dbReference type="Proteomes" id="UP000279307">
    <property type="component" value="Chromosome 12"/>
</dbReference>
<dbReference type="InterPro" id="IPR047201">
    <property type="entry name" value="ERI-1_3'hExo-like"/>
</dbReference>
<keyword evidence="1" id="KW-0540">Nuclease</keyword>
<dbReference type="Gene3D" id="3.30.420.10">
    <property type="entry name" value="Ribonuclease H-like superfamily/Ribonuclease H"/>
    <property type="match status" value="1"/>
</dbReference>
<name>A0A3L8D709_OOCBI</name>
<dbReference type="PANTHER" id="PTHR23044">
    <property type="entry name" value="3'-5' EXONUCLEASE ERI1-RELATED"/>
    <property type="match status" value="1"/>
</dbReference>
<dbReference type="InterPro" id="IPR036397">
    <property type="entry name" value="RNaseH_sf"/>
</dbReference>
<feature type="domain" description="Exonuclease" evidence="4">
    <location>
        <begin position="56"/>
        <end position="240"/>
    </location>
</feature>
<dbReference type="OrthoDB" id="1452at2759"/>
<dbReference type="GO" id="GO:0000175">
    <property type="term" value="F:3'-5'-RNA exonuclease activity"/>
    <property type="evidence" value="ECO:0007669"/>
    <property type="project" value="InterPro"/>
</dbReference>
<protein>
    <recommendedName>
        <fullName evidence="4">Exonuclease domain-containing protein</fullName>
    </recommendedName>
</protein>
<reference evidence="5" key="2">
    <citation type="submission" date="2018-07" db="EMBL/GenBank/DDBJ databases">
        <authorList>
            <person name="Mckenzie S.K."/>
            <person name="Kronauer D.J.C."/>
        </authorList>
    </citation>
    <scope>NUCLEOTIDE SEQUENCE</scope>
    <source>
        <strain evidence="5">Clonal line C1</strain>
    </source>
</reference>
<sequence>MLPNNNLHCMYIRSRIDTVESPIHIIQGTSMAHRVLSRYPRTMVHHSQKVVQRFEYLLVMDFEATCDKNPVLKPQEIIELPCAAVSTYDWELKDTFHTYVRPRIRPVLTPFCTDLTGIMQETVDNQPCFADVFTAFRKWLTKGGYFDRPDKSSFVTCGSWDLKIMLPAQCDLDGITLSDEFKQWIDLKHTFCESTDYFPRSLKDMLARLNLPLQGRLHSGIDDVKNMVSIIQALRNTYNTQFKITSSLMTSTLNLGTKQEHEREHERKNT</sequence>
<dbReference type="CDD" id="cd06133">
    <property type="entry name" value="ERI-1_3'hExo_like"/>
    <property type="match status" value="1"/>
</dbReference>
<dbReference type="EMBL" id="QOIP01000012">
    <property type="protein sequence ID" value="RLU16059.1"/>
    <property type="molecule type" value="Genomic_DNA"/>
</dbReference>
<gene>
    <name evidence="5" type="ORF">DMN91_011817</name>
</gene>
<dbReference type="Pfam" id="PF00929">
    <property type="entry name" value="RNase_T"/>
    <property type="match status" value="1"/>
</dbReference>
<evidence type="ECO:0000256" key="2">
    <source>
        <dbReference type="ARBA" id="ARBA00022801"/>
    </source>
</evidence>
<accession>A0A3L8D709</accession>
<dbReference type="InterPro" id="IPR051274">
    <property type="entry name" value="3-5_Exoribonuclease"/>
</dbReference>
<dbReference type="GO" id="GO:0003676">
    <property type="term" value="F:nucleic acid binding"/>
    <property type="evidence" value="ECO:0007669"/>
    <property type="project" value="InterPro"/>
</dbReference>
<dbReference type="SMART" id="SM00479">
    <property type="entry name" value="EXOIII"/>
    <property type="match status" value="1"/>
</dbReference>
<evidence type="ECO:0000256" key="3">
    <source>
        <dbReference type="ARBA" id="ARBA00022839"/>
    </source>
</evidence>
<reference evidence="5" key="1">
    <citation type="journal article" date="2018" name="Genome Res.">
        <title>The genomic architecture and molecular evolution of ant odorant receptors.</title>
        <authorList>
            <person name="McKenzie S.K."/>
            <person name="Kronauer D.J.C."/>
        </authorList>
    </citation>
    <scope>NUCLEOTIDE SEQUENCE [LARGE SCALE GENOMIC DNA]</scope>
    <source>
        <strain evidence="5">Clonal line C1</strain>
    </source>
</reference>
<dbReference type="InterPro" id="IPR013520">
    <property type="entry name" value="Ribonucl_H"/>
</dbReference>
<organism evidence="5">
    <name type="scientific">Ooceraea biroi</name>
    <name type="common">Clonal raider ant</name>
    <name type="synonym">Cerapachys biroi</name>
    <dbReference type="NCBI Taxonomy" id="2015173"/>
    <lineage>
        <taxon>Eukaryota</taxon>
        <taxon>Metazoa</taxon>
        <taxon>Ecdysozoa</taxon>
        <taxon>Arthropoda</taxon>
        <taxon>Hexapoda</taxon>
        <taxon>Insecta</taxon>
        <taxon>Pterygota</taxon>
        <taxon>Neoptera</taxon>
        <taxon>Endopterygota</taxon>
        <taxon>Hymenoptera</taxon>
        <taxon>Apocrita</taxon>
        <taxon>Aculeata</taxon>
        <taxon>Formicoidea</taxon>
        <taxon>Formicidae</taxon>
        <taxon>Dorylinae</taxon>
        <taxon>Ooceraea</taxon>
    </lineage>
</organism>
<comment type="caution">
    <text evidence="5">The sequence shown here is derived from an EMBL/GenBank/DDBJ whole genome shotgun (WGS) entry which is preliminary data.</text>
</comment>
<evidence type="ECO:0000259" key="4">
    <source>
        <dbReference type="SMART" id="SM00479"/>
    </source>
</evidence>
<proteinExistence type="predicted"/>
<keyword evidence="3" id="KW-0269">Exonuclease</keyword>
<keyword evidence="2" id="KW-0378">Hydrolase</keyword>